<gene>
    <name evidence="2" type="ORF">ACFFLM_04770</name>
</gene>
<evidence type="ECO:0000313" key="3">
    <source>
        <dbReference type="Proteomes" id="UP001589733"/>
    </source>
</evidence>
<accession>A0ABV6AUV4</accession>
<evidence type="ECO:0000259" key="1">
    <source>
        <dbReference type="Pfam" id="PF13191"/>
    </source>
</evidence>
<evidence type="ECO:0000313" key="2">
    <source>
        <dbReference type="EMBL" id="MFB9991292.1"/>
    </source>
</evidence>
<protein>
    <submittedName>
        <fullName evidence="2">AAA family ATPase</fullName>
    </submittedName>
</protein>
<dbReference type="Pfam" id="PF13191">
    <property type="entry name" value="AAA_16"/>
    <property type="match status" value="1"/>
</dbReference>
<dbReference type="EMBL" id="JBHLYR010000013">
    <property type="protein sequence ID" value="MFB9991292.1"/>
    <property type="molecule type" value="Genomic_DNA"/>
</dbReference>
<organism evidence="2 3">
    <name type="scientific">Deinococcus oregonensis</name>
    <dbReference type="NCBI Taxonomy" id="1805970"/>
    <lineage>
        <taxon>Bacteria</taxon>
        <taxon>Thermotogati</taxon>
        <taxon>Deinococcota</taxon>
        <taxon>Deinococci</taxon>
        <taxon>Deinococcales</taxon>
        <taxon>Deinococcaceae</taxon>
        <taxon>Deinococcus</taxon>
    </lineage>
</organism>
<dbReference type="InterPro" id="IPR041664">
    <property type="entry name" value="AAA_16"/>
</dbReference>
<dbReference type="RefSeq" id="WP_380006074.1">
    <property type="nucleotide sequence ID" value="NZ_JBHLYR010000013.1"/>
</dbReference>
<name>A0ABV6AUV4_9DEIO</name>
<reference evidence="2 3" key="1">
    <citation type="submission" date="2024-09" db="EMBL/GenBank/DDBJ databases">
        <authorList>
            <person name="Sun Q."/>
            <person name="Mori K."/>
        </authorList>
    </citation>
    <scope>NUCLEOTIDE SEQUENCE [LARGE SCALE GENOMIC DNA]</scope>
    <source>
        <strain evidence="2 3">JCM 13503</strain>
    </source>
</reference>
<proteinExistence type="predicted"/>
<dbReference type="Proteomes" id="UP001589733">
    <property type="component" value="Unassembled WGS sequence"/>
</dbReference>
<feature type="domain" description="Orc1-like AAA ATPase" evidence="1">
    <location>
        <begin position="53"/>
        <end position="203"/>
    </location>
</feature>
<keyword evidence="3" id="KW-1185">Reference proteome</keyword>
<sequence length="468" mass="49380">MRGRDTLKRELGTLPEAQTQSLARLIDQGEPLPGQSAAAPRTLPLAVRRPPVLIGRAQAWARMEAAWAAGQTIYVTGDAGVGKTRLAQDFVASKGQALYLPGHAGSQDVPFAAAAHNARARLAASPQTELPEWVPRELSRVLPEFSSDGPAAPIDSEAARLNYFLAHLEVVRLTGRGFAAVISDDVQSYDPATVELGAFFLTQNYPLGESGDVPRHIITYRLGASPALTGARIDALVAAGIAAGIELKPLDRAGVTALLHDLGVPAQSATLPHDPHILMGGNPQLLLEALRHMFQTGEFQIDETLRGQAGSVVALVAERLAYLSPGALQAARGAAVLQDGFSLEVLGLSLLDLAAAWEELEEAQVVSGEQLTSDLVRGAVLSGISPGVRTLLHRAGARVLAHHPVHPSRVARHWLEAGKVAGQTLRPAEAAEFYAQAEQSSAAVGDLEGERSAHLARKAVLESLRGSS</sequence>
<comment type="caution">
    <text evidence="2">The sequence shown here is derived from an EMBL/GenBank/DDBJ whole genome shotgun (WGS) entry which is preliminary data.</text>
</comment>